<accession>A0A6A7WEB1</accession>
<proteinExistence type="predicted"/>
<protein>
    <submittedName>
        <fullName evidence="1">Uncharacterized protein</fullName>
    </submittedName>
</protein>
<comment type="caution">
    <text evidence="1">The sequence shown here is derived from an EMBL/GenBank/DDBJ whole genome shotgun (WGS) entry which is preliminary data.</text>
</comment>
<dbReference type="AlphaFoldDB" id="A0A6A7WEB1"/>
<dbReference type="Proteomes" id="UP000384372">
    <property type="component" value="Unassembled WGS sequence"/>
</dbReference>
<dbReference type="EMBL" id="VZAD01000091">
    <property type="protein sequence ID" value="MQP12668.1"/>
    <property type="molecule type" value="Genomic_DNA"/>
</dbReference>
<organism evidence="1 2">
    <name type="scientific">Segatella copri</name>
    <dbReference type="NCBI Taxonomy" id="165179"/>
    <lineage>
        <taxon>Bacteria</taxon>
        <taxon>Pseudomonadati</taxon>
        <taxon>Bacteroidota</taxon>
        <taxon>Bacteroidia</taxon>
        <taxon>Bacteroidales</taxon>
        <taxon>Prevotellaceae</taxon>
        <taxon>Segatella</taxon>
    </lineage>
</organism>
<gene>
    <name evidence="1" type="ORF">F7D20_12045</name>
</gene>
<sequence length="279" mass="31739">MRSFEQIQLTLGIEDSLVPIDELISILDGFQGVTLSINETLNKTYSCGFDKVTVQVLGFEHGSFRIPFSIDKFSEHILCPVLSTVIGSLIVWYLTTDNNQMSIQLPNEQVSIDRTEFDCNKKVRDSVNKIAKTVINSEKISNLSLKYRDEDNQEVSVQIDKNQLANRITDIEGDVVIQNISNVRLEIVSPTLEAKSVQWKVRYEGKVRSMKMNDLGFLELIGRRDIAFSKGDIITCNIQITEITEIDGSVKLKYAITQVHNFPHYHRVINAEEQNLNLE</sequence>
<evidence type="ECO:0000313" key="1">
    <source>
        <dbReference type="EMBL" id="MQP12668.1"/>
    </source>
</evidence>
<evidence type="ECO:0000313" key="2">
    <source>
        <dbReference type="Proteomes" id="UP000384372"/>
    </source>
</evidence>
<name>A0A6A7WEB1_9BACT</name>
<keyword evidence="2" id="KW-1185">Reference proteome</keyword>
<reference evidence="1 2" key="1">
    <citation type="submission" date="2019-09" db="EMBL/GenBank/DDBJ databases">
        <title>Distinct polysaccharide growth profiles of human intestinal Prevotella copri isolates.</title>
        <authorList>
            <person name="Fehlner-Peach H."/>
            <person name="Magnabosco C."/>
            <person name="Raghavan V."/>
            <person name="Scher J.U."/>
            <person name="Tett A."/>
            <person name="Cox L.M."/>
            <person name="Gottsegen C."/>
            <person name="Watters A."/>
            <person name="Wiltshire- Gordon J.D."/>
            <person name="Segata N."/>
            <person name="Bonneau R."/>
            <person name="Littman D.R."/>
        </authorList>
    </citation>
    <scope>NUCLEOTIDE SEQUENCE [LARGE SCALE GENOMIC DNA]</scope>
    <source>
        <strain evidence="2">iAQ1173</strain>
    </source>
</reference>